<evidence type="ECO:0000259" key="11">
    <source>
        <dbReference type="Pfam" id="PF01055"/>
    </source>
</evidence>
<gene>
    <name evidence="13" type="ORF">CPSG_04279</name>
</gene>
<keyword evidence="5" id="KW-0325">Glycoprotein</keyword>
<comment type="function">
    <text evidence="9">Glucosidase involved in the degradation of cellulosic biomass. Has both alpha- and beta-glucosidase activity.</text>
</comment>
<evidence type="ECO:0000256" key="7">
    <source>
        <dbReference type="ARBA" id="ARBA00023316"/>
    </source>
</evidence>
<keyword evidence="14" id="KW-1185">Reference proteome</keyword>
<dbReference type="SUPFAM" id="SSF74650">
    <property type="entry name" value="Galactose mutarotase-like"/>
    <property type="match status" value="1"/>
</dbReference>
<comment type="catalytic activity">
    <reaction evidence="2">
        <text>Hydrolysis of terminal, non-reducing (1-&gt;4)-linked alpha-D-glucose residues with release of alpha-D-glucose.</text>
        <dbReference type="EC" id="3.2.1.20"/>
    </reaction>
</comment>
<evidence type="ECO:0000259" key="12">
    <source>
        <dbReference type="Pfam" id="PF21365"/>
    </source>
</evidence>
<comment type="similarity">
    <text evidence="3 10">Belongs to the glycosyl hydrolase 31 family.</text>
</comment>
<proteinExistence type="inferred from homology"/>
<dbReference type="PANTHER" id="PTHR22762">
    <property type="entry name" value="ALPHA-GLUCOSIDASE"/>
    <property type="match status" value="1"/>
</dbReference>
<accession>E9D3U0</accession>
<evidence type="ECO:0000313" key="14">
    <source>
        <dbReference type="Proteomes" id="UP000002497"/>
    </source>
</evidence>
<keyword evidence="8" id="KW-0624">Polysaccharide degradation</keyword>
<evidence type="ECO:0000256" key="10">
    <source>
        <dbReference type="RuleBase" id="RU361185"/>
    </source>
</evidence>
<dbReference type="InterPro" id="IPR011013">
    <property type="entry name" value="Gal_mutarotase_sf_dom"/>
</dbReference>
<comment type="catalytic activity">
    <reaction evidence="1">
        <text>Hydrolysis of terminal, non-reducing beta-D-glucosyl residues with release of beta-D-glucose.</text>
        <dbReference type="EC" id="3.2.1.21"/>
    </reaction>
</comment>
<sequence length="633" mass="72320">MAVIPGLKISDLLFGYRVSGLRHSNSSLVINLHLAGQPCNVYGEDIEKVVLKVEYQGASRIHVMIYDEEEDVYQVPESVLSRPGPDIGSNSTEPILKFEYKSTPFAFSIRRDNDEFHQCGYGYRDVFDVAEVVYNYSQANIQLETMWTDIDYMDRRSVFTLDPHRFPVDKMRELIDYLHDRNQHYIVMVDPAVDYSDNGAFERGMEQDVFLKLNNGSIYKGVVWPGETAYPDWFHPNTQEYWNNEFELFFNPDTGIDVDALGIDMNEAANFCDWPCEDTDAWVRSNDLPPDPPAMRPNPRPLPGFPPDFQPYISKRVNRIKQRDPELLKPQYEIHNAAGALSNQTIATDLTHANGLSQFDAHNLYGTMMSIASREALLLRRLAKQPLVITRSTFAGAGAHVGHWLALGIITVSQSHKCLRLHQYFKYQWWAMLGAFYPFFCNHNEIEMPRQEFYVWGSVADAARKAIETRYNLIDYIYTAFYYQTQTGKPVLNPLFYLYPEDENTFAIDLQFFYGDAILVSPVTTENATSVEAYLPKDIFYDYYTGAKILGKGQNVRINNVPLTHIPLHIRGGTVVPMRFRSANNTTGLREQTLNILIAPGLHGDASGSLYLDDGESLEQECATEIDFDYNGK</sequence>
<dbReference type="InterPro" id="IPR017853">
    <property type="entry name" value="GH"/>
</dbReference>
<evidence type="ECO:0000256" key="1">
    <source>
        <dbReference type="ARBA" id="ARBA00000448"/>
    </source>
</evidence>
<dbReference type="VEuPathDB" id="FungiDB:D8B26_005549"/>
<evidence type="ECO:0000256" key="5">
    <source>
        <dbReference type="ARBA" id="ARBA00023180"/>
    </source>
</evidence>
<dbReference type="VEuPathDB" id="FungiDB:D8B26_005550"/>
<evidence type="ECO:0000256" key="8">
    <source>
        <dbReference type="ARBA" id="ARBA00023326"/>
    </source>
</evidence>
<dbReference type="SUPFAM" id="SSF51445">
    <property type="entry name" value="(Trans)glycosidases"/>
    <property type="match status" value="1"/>
</dbReference>
<organism evidence="14">
    <name type="scientific">Coccidioides posadasii (strain RMSCC 757 / Silveira)</name>
    <name type="common">Valley fever fungus</name>
    <dbReference type="NCBI Taxonomy" id="443226"/>
    <lineage>
        <taxon>Eukaryota</taxon>
        <taxon>Fungi</taxon>
        <taxon>Dikarya</taxon>
        <taxon>Ascomycota</taxon>
        <taxon>Pezizomycotina</taxon>
        <taxon>Eurotiomycetes</taxon>
        <taxon>Eurotiomycetidae</taxon>
        <taxon>Onygenales</taxon>
        <taxon>Onygenaceae</taxon>
        <taxon>Coccidioides</taxon>
    </lineage>
</organism>
<evidence type="ECO:0000256" key="3">
    <source>
        <dbReference type="ARBA" id="ARBA00007806"/>
    </source>
</evidence>
<dbReference type="InterPro" id="IPR013780">
    <property type="entry name" value="Glyco_hydro_b"/>
</dbReference>
<dbReference type="GO" id="GO:0004558">
    <property type="term" value="F:alpha-1,4-glucosidase activity"/>
    <property type="evidence" value="ECO:0007669"/>
    <property type="project" value="UniProtKB-EC"/>
</dbReference>
<dbReference type="InterPro" id="IPR000322">
    <property type="entry name" value="Glyco_hydro_31_TIM"/>
</dbReference>
<dbReference type="OrthoDB" id="5839090at2759"/>
<evidence type="ECO:0000256" key="6">
    <source>
        <dbReference type="ARBA" id="ARBA00023295"/>
    </source>
</evidence>
<reference evidence="14" key="2">
    <citation type="submission" date="2010-03" db="EMBL/GenBank/DDBJ databases">
        <title>The genome sequence of Coccidioides posadasii strain Silveira.</title>
        <authorList>
            <consortium name="The Broad Institute Genome Sequencing Center for Infectious Disease"/>
            <person name="Neafsey D."/>
            <person name="Orbach M."/>
            <person name="Henn M.R."/>
            <person name="Cole G.T."/>
            <person name="Galgiani J."/>
            <person name="Gardner M.J."/>
            <person name="Kirkland T.N."/>
            <person name="Taylor J.W."/>
            <person name="Young S.K."/>
            <person name="Zeng Q."/>
            <person name="Koehrsen M."/>
            <person name="Alvarado L."/>
            <person name="Berlin A."/>
            <person name="Borenstein D."/>
            <person name="Chapman S.B."/>
            <person name="Chen Z."/>
            <person name="Engels R."/>
            <person name="Freedman E."/>
            <person name="Gellesch M."/>
            <person name="Goldberg J."/>
            <person name="Griggs A."/>
            <person name="Gujja S."/>
            <person name="Heilman E."/>
            <person name="Heiman D."/>
            <person name="Howarth C."/>
            <person name="Jen D."/>
            <person name="Larson L."/>
            <person name="Mehta T."/>
            <person name="Neiman D."/>
            <person name="Park D."/>
            <person name="Pearson M."/>
            <person name="Richards J."/>
            <person name="Roberts A."/>
            <person name="Saif S."/>
            <person name="Shea T."/>
            <person name="Shenoy N."/>
            <person name="Sisk P."/>
            <person name="Stolte C."/>
            <person name="Sykes S."/>
            <person name="Walk T."/>
            <person name="White J."/>
            <person name="Yandava C."/>
            <person name="Haas B."/>
            <person name="Nusbaum C."/>
            <person name="Birren B."/>
        </authorList>
    </citation>
    <scope>NUCLEOTIDE SEQUENCE [LARGE SCALE GENOMIC DNA]</scope>
    <source>
        <strain evidence="14">RMSCC 757 / Silveira</strain>
    </source>
</reference>
<feature type="domain" description="Glycosyl hydrolase family 31 C-terminal" evidence="12">
    <location>
        <begin position="488"/>
        <end position="576"/>
    </location>
</feature>
<dbReference type="Gene3D" id="3.20.20.80">
    <property type="entry name" value="Glycosidases"/>
    <property type="match status" value="2"/>
</dbReference>
<dbReference type="Proteomes" id="UP000002497">
    <property type="component" value="Unassembled WGS sequence"/>
</dbReference>
<keyword evidence="6 10" id="KW-0326">Glycosidase</keyword>
<dbReference type="GO" id="GO:0008422">
    <property type="term" value="F:beta-glucosidase activity"/>
    <property type="evidence" value="ECO:0007669"/>
    <property type="project" value="UniProtKB-EC"/>
</dbReference>
<protein>
    <submittedName>
        <fullName evidence="13">Alpha-glucosidase</fullName>
    </submittedName>
</protein>
<evidence type="ECO:0000256" key="9">
    <source>
        <dbReference type="ARBA" id="ARBA00025512"/>
    </source>
</evidence>
<keyword evidence="7" id="KW-0961">Cell wall biogenesis/degradation</keyword>
<feature type="domain" description="Glycoside hydrolase family 31 TIM barrel" evidence="11">
    <location>
        <begin position="116"/>
        <end position="405"/>
    </location>
</feature>
<dbReference type="Gene3D" id="2.60.40.1180">
    <property type="entry name" value="Golgi alpha-mannosidase II"/>
    <property type="match status" value="2"/>
</dbReference>
<dbReference type="GO" id="GO:0030246">
    <property type="term" value="F:carbohydrate binding"/>
    <property type="evidence" value="ECO:0007669"/>
    <property type="project" value="InterPro"/>
</dbReference>
<reference evidence="14" key="1">
    <citation type="journal article" date="2010" name="Genome Res.">
        <title>Population genomic sequencing of Coccidioides fungi reveals recent hybridization and transposon control.</title>
        <authorList>
            <person name="Neafsey D.E."/>
            <person name="Barker B.M."/>
            <person name="Sharpton T.J."/>
            <person name="Stajich J.E."/>
            <person name="Park D.J."/>
            <person name="Whiston E."/>
            <person name="Hung C.-Y."/>
            <person name="McMahan C."/>
            <person name="White J."/>
            <person name="Sykes S."/>
            <person name="Heiman D."/>
            <person name="Young S."/>
            <person name="Zeng Q."/>
            <person name="Abouelleil A."/>
            <person name="Aftuck L."/>
            <person name="Bessette D."/>
            <person name="Brown A."/>
            <person name="FitzGerald M."/>
            <person name="Lui A."/>
            <person name="Macdonald J.P."/>
            <person name="Priest M."/>
            <person name="Orbach M.J."/>
            <person name="Galgiani J.N."/>
            <person name="Kirkland T.N."/>
            <person name="Cole G.T."/>
            <person name="Birren B.W."/>
            <person name="Henn M.R."/>
            <person name="Taylor J.W."/>
            <person name="Rounsley S.D."/>
        </authorList>
    </citation>
    <scope>NUCLEOTIDE SEQUENCE [LARGE SCALE GENOMIC DNA]</scope>
    <source>
        <strain evidence="14">RMSCC 757 / Silveira</strain>
    </source>
</reference>
<dbReference type="STRING" id="443226.E9D3U0"/>
<dbReference type="GO" id="GO:0071555">
    <property type="term" value="P:cell wall organization"/>
    <property type="evidence" value="ECO:0007669"/>
    <property type="project" value="UniProtKB-KW"/>
</dbReference>
<dbReference type="HOGENOM" id="CLU_000631_11_3_1"/>
<keyword evidence="4 10" id="KW-0378">Hydrolase</keyword>
<evidence type="ECO:0000256" key="4">
    <source>
        <dbReference type="ARBA" id="ARBA00022801"/>
    </source>
</evidence>
<dbReference type="OMA" id="NYTASPF"/>
<keyword evidence="8" id="KW-0119">Carbohydrate metabolism</keyword>
<dbReference type="Pfam" id="PF01055">
    <property type="entry name" value="Glyco_hydro_31_2nd"/>
    <property type="match status" value="2"/>
</dbReference>
<evidence type="ECO:0000313" key="13">
    <source>
        <dbReference type="EMBL" id="EFW18733.1"/>
    </source>
</evidence>
<name>E9D3U0_COCPS</name>
<dbReference type="AlphaFoldDB" id="E9D3U0"/>
<feature type="domain" description="Glycoside hydrolase family 31 TIM barrel" evidence="11">
    <location>
        <begin position="429"/>
        <end position="480"/>
    </location>
</feature>
<evidence type="ECO:0000256" key="2">
    <source>
        <dbReference type="ARBA" id="ARBA00001657"/>
    </source>
</evidence>
<dbReference type="Pfam" id="PF21365">
    <property type="entry name" value="Glyco_hydro_31_3rd"/>
    <property type="match status" value="1"/>
</dbReference>
<dbReference type="PANTHER" id="PTHR22762:SF67">
    <property type="entry name" value="ALPHA_BETA-GLUCOSIDASE AGDC-RELATED"/>
    <property type="match status" value="1"/>
</dbReference>
<dbReference type="GO" id="GO:0000272">
    <property type="term" value="P:polysaccharide catabolic process"/>
    <property type="evidence" value="ECO:0007669"/>
    <property type="project" value="UniProtKB-KW"/>
</dbReference>
<dbReference type="InterPro" id="IPR048395">
    <property type="entry name" value="Glyco_hydro_31_C"/>
</dbReference>
<dbReference type="SUPFAM" id="SSF51011">
    <property type="entry name" value="Glycosyl hydrolase domain"/>
    <property type="match status" value="1"/>
</dbReference>
<dbReference type="EMBL" id="GL636491">
    <property type="protein sequence ID" value="EFW18733.1"/>
    <property type="molecule type" value="Genomic_DNA"/>
</dbReference>
<dbReference type="VEuPathDB" id="FungiDB:CPSG_04279"/>